<name>A0A0B7AV79_9EUPU</name>
<sequence length="53" mass="6498">WKRWPCIDALGRPWLKKNIKSKRKCEAMLGESTRLDWDRRSDFQFVHQHTADR</sequence>
<evidence type="ECO:0000313" key="1">
    <source>
        <dbReference type="EMBL" id="CEK84778.1"/>
    </source>
</evidence>
<protein>
    <submittedName>
        <fullName evidence="1">Uncharacterized protein</fullName>
    </submittedName>
</protein>
<dbReference type="AlphaFoldDB" id="A0A0B7AV79"/>
<organism evidence="1">
    <name type="scientific">Arion vulgaris</name>
    <dbReference type="NCBI Taxonomy" id="1028688"/>
    <lineage>
        <taxon>Eukaryota</taxon>
        <taxon>Metazoa</taxon>
        <taxon>Spiralia</taxon>
        <taxon>Lophotrochozoa</taxon>
        <taxon>Mollusca</taxon>
        <taxon>Gastropoda</taxon>
        <taxon>Heterobranchia</taxon>
        <taxon>Euthyneura</taxon>
        <taxon>Panpulmonata</taxon>
        <taxon>Eupulmonata</taxon>
        <taxon>Stylommatophora</taxon>
        <taxon>Helicina</taxon>
        <taxon>Arionoidea</taxon>
        <taxon>Arionidae</taxon>
        <taxon>Arion</taxon>
    </lineage>
</organism>
<accession>A0A0B7AV79</accession>
<proteinExistence type="predicted"/>
<reference evidence="1" key="1">
    <citation type="submission" date="2014-12" db="EMBL/GenBank/DDBJ databases">
        <title>Insight into the proteome of Arion vulgaris.</title>
        <authorList>
            <person name="Aradska J."/>
            <person name="Bulat T."/>
            <person name="Smidak R."/>
            <person name="Sarate P."/>
            <person name="Gangsoo J."/>
            <person name="Sialana F."/>
            <person name="Bilban M."/>
            <person name="Lubec G."/>
        </authorList>
    </citation>
    <scope>NUCLEOTIDE SEQUENCE</scope>
    <source>
        <tissue evidence="1">Skin</tissue>
    </source>
</reference>
<gene>
    <name evidence="1" type="primary">ORF144454</name>
</gene>
<feature type="non-terminal residue" evidence="1">
    <location>
        <position position="1"/>
    </location>
</feature>
<dbReference type="EMBL" id="HACG01037913">
    <property type="protein sequence ID" value="CEK84778.1"/>
    <property type="molecule type" value="Transcribed_RNA"/>
</dbReference>